<accession>A0ACB9NIG3</accession>
<proteinExistence type="predicted"/>
<dbReference type="EMBL" id="CM039431">
    <property type="protein sequence ID" value="KAI4336143.1"/>
    <property type="molecule type" value="Genomic_DNA"/>
</dbReference>
<reference evidence="1 2" key="1">
    <citation type="journal article" date="2022" name="DNA Res.">
        <title>Chromosomal-level genome assembly of the orchid tree Bauhinia variegata (Leguminosae; Cercidoideae) supports the allotetraploid origin hypothesis of Bauhinia.</title>
        <authorList>
            <person name="Zhong Y."/>
            <person name="Chen Y."/>
            <person name="Zheng D."/>
            <person name="Pang J."/>
            <person name="Liu Y."/>
            <person name="Luo S."/>
            <person name="Meng S."/>
            <person name="Qian L."/>
            <person name="Wei D."/>
            <person name="Dai S."/>
            <person name="Zhou R."/>
        </authorList>
    </citation>
    <scope>NUCLEOTIDE SEQUENCE [LARGE SCALE GENOMIC DNA]</scope>
    <source>
        <strain evidence="1">BV-YZ2020</strain>
    </source>
</reference>
<evidence type="ECO:0000313" key="2">
    <source>
        <dbReference type="Proteomes" id="UP000828941"/>
    </source>
</evidence>
<organism evidence="1 2">
    <name type="scientific">Bauhinia variegata</name>
    <name type="common">Purple orchid tree</name>
    <name type="synonym">Phanera variegata</name>
    <dbReference type="NCBI Taxonomy" id="167791"/>
    <lineage>
        <taxon>Eukaryota</taxon>
        <taxon>Viridiplantae</taxon>
        <taxon>Streptophyta</taxon>
        <taxon>Embryophyta</taxon>
        <taxon>Tracheophyta</taxon>
        <taxon>Spermatophyta</taxon>
        <taxon>Magnoliopsida</taxon>
        <taxon>eudicotyledons</taxon>
        <taxon>Gunneridae</taxon>
        <taxon>Pentapetalae</taxon>
        <taxon>rosids</taxon>
        <taxon>fabids</taxon>
        <taxon>Fabales</taxon>
        <taxon>Fabaceae</taxon>
        <taxon>Cercidoideae</taxon>
        <taxon>Cercideae</taxon>
        <taxon>Bauhiniinae</taxon>
        <taxon>Bauhinia</taxon>
    </lineage>
</organism>
<protein>
    <submittedName>
        <fullName evidence="1">Uncharacterized protein</fullName>
    </submittedName>
</protein>
<keyword evidence="2" id="KW-1185">Reference proteome</keyword>
<name>A0ACB9NIG3_BAUVA</name>
<gene>
    <name evidence="1" type="ORF">L6164_014710</name>
</gene>
<evidence type="ECO:0000313" key="1">
    <source>
        <dbReference type="EMBL" id="KAI4336143.1"/>
    </source>
</evidence>
<dbReference type="Proteomes" id="UP000828941">
    <property type="component" value="Chromosome 6"/>
</dbReference>
<comment type="caution">
    <text evidence="1">The sequence shown here is derived from an EMBL/GenBank/DDBJ whole genome shotgun (WGS) entry which is preliminary data.</text>
</comment>
<sequence>MAIVSSRDVQEIVEKLSSDKAKAREEGIKLLNSWLEGERSFNFCKFIGQSTGKLKPDEIPHSETWPFLISLLIQSASMEISSSKRKMPKIVFAKTLRVVVQRAEDAKYSGKMLPLLSVVKPLYNHVWDVLSNVPSFQSEYGIILRHLLAVKDYSFQMKKRIYCNLVLLFIEKVEASLKGNSISHYTSKDEAFRHIVTLHSLLENPPGDYPDNLREDTIKGFVRVCSFIRDEGKISRKLVECINTYLLNDGPNLGCQVSEIHNAMQQFVFRCWLTTHDRVLKDALMLYARLQLNLTRGAGDRCLLVEQLLDVICKDLDQGSTSNISISWGDGNKDDKFGALSSSQCVLVELAAVLFYKACHTTTIASLAEKRVKRESAAVLLREALTKGKWLWNAAFSYLTRNYHTRISKDLFLYWFEAIWMSFDRILNSANMERAYEGVLWTLRSLQELSFVLLLPNSKMEKLSMSLPSLNEFINGWQLIWSSVVHALPVYSNIIAVVDAALVLLGNIASNDLVNTCVIPQDVWDLQLFKRPPSMPMLYFFSCYFLRRKFQVDLRDILHLRKNLLRATFSHFTWKGTSMLNERMVLFLPTALYALCAGCAPFSQCFKEFPQLYSSLDVTEVLSDSRKVEDPKHQCLRDFLDCSVEVLTEIDVLSKVEVSELQRHPQVHLPREIKDQLLHEVETSICEALVEEEMKERSLPDIFFTCSLLSNLIHGSFFTRKINVSFLSKLSQYLLAILDYAVNFIQQDRNVHSLSCLGYDYTFEETGPVVGSVRSFLSSPIFKEWRDQNKLDLLPVSEIIHSVERLLKAFVQLYEDYSQRVVSLQSEMVLQDIGATDNVECSRPYDSNKTRIIDMELDVNDYSRDRDILTAGNNRSSGDSFSAQKWKMGMISLISSFFSVSHVITWDILFKLMENESDTKVQEKILYHLCQHPHWSSSAKFLKLINVMDEMIEVQVRLKLDCCNVLSAACCLLATLLSLDTVGRDKCGLCLRQMETEQCFLSLGNAIHKLVQFDLLDWFGRVKLIDCICNLILLNPQSGQTMIERLLLMLQDVDYRVRLFMARKIGVLFQTWDGHEELFHDICLNFGVPLVVYSKQKVITAKEVLAAGPQPQPAMETVLITLMHLALYSEKIELDAVFMMCVVSAIDPYHRELVRAIVNKLSNELQYTTRMKYLEQLLGSLIFRWVTCGVSLVALVETRHLFVPDAEPGHFLQYCCHWLLPALLLHENSTSDLNWVAKVTCQPLTVLVENYFASIFAVCMALHCGKKPGSEKGTLVLQSSILHFGQISENERDKLIKKHMVSIVSGMLSLSSCSSDPVVPFFLRDTVSRAVQTIVDGFLEMGDSHTSAGIVDKINIFRPDRVFMFMVEIHYRIAAAIHYRHKCHHLAGIEVLVGIIGHRAAIPSTSNYLFNLIGPLIGCDALQDQCCHIILALLIQLKRNLSTEITSVLGEQLQFLVSKLVACCNSEVKEQCGSTASSLILSLVHSLIVDSDPSMYDYIRELEPFPESEIFGEIRKFHEELCLAYSIRDHLLKFAKRSCYLPPRILLSGLQALHKKLLNVEALRRGGTLVNYIEDGDWHSDHEMVHAVWTLVRTCGSNEASGVRELVSDFISMVGAGDPHSVVFHLPEEAGRIDVGRSKNTNNVIENFEISVSEEVLIVLMKLLKKYLMDDSVKIVDMASQTLRGILSTERGQHTLDSLDSHQRSLIEVHSKGVNNELVENFLSDLERKSKVEAYSLEKSTVWVTQGKSFDMWICPLVYSLIVYCNDVILRLCQDISLLEAEIAELLLPCIFVNLAGRKDLDIDLQKLISLQLQEHIFTESNKSVKSIKVLLNCLNELRICHVLERSSFVPSKRESSKNSRPSSYSSKTRSTPAKARSSVVMSSGSANSASSWEKVYWLSLDYLLVAKSAVICGSYFTSLMYVEYWCEEHFKGMTLGGPDFSENESLPDHIEVLVSAVTSINEPDSLYGILQSHKLTSQIITFEHEGNWGKALEYCDLQVRSNISIQKDGRFRNILLERNQVSDPSSVATEEDDIRQRKPYKGLVRSLQQIGCSHVLELYCQGLTSKEDQLQHDLEFAELQYEAAWRAGNWDFSLPCIGGNSPLLSQDIKCDHFNENLHSCLKALREGDLSDFCRKLKDSKQELAWSVSHTSEESPEYIYLAIIKLQILHHLGMAWDLRWMSKHRSSKFCLEEPNVSLEPLIPSIEQLSRLNMDWFLIVERAQLHMNLLEPFIAFRRVLLQILSCRDWTLQHLLQSASILRKGSRFSHAAAALHEFKFLSVETEGQHSSLYWLGRLEEAKFLRAQGQHEMAISLAEYILQNYKSNDEDASDVYRLIGKWLAETRSSNSRTILEKYLKPAVSIAEGVNTTNKKAIKRQCQTRFHLAHYADALFRSHEERLNSNEWQAAMRLRKHKTVELEALLRRLRSSTKGEKTDYTLKIQELQKQVAMDMEEAQKLQDDRDNFLSLALEGYKRCLVIGDKYDVRVVFRLVSLWFSLSSRKDVVNSMLSTIDEVQSFKFIPLVYQIASRMGSSKDVQGTCNFQHALVSLVKKMAIDHPYHTILQLLALANGDRIKDKQRSRNSFVVDMEKKLAAENLLKELSSCHGAIIRQMKQMVEIYIKLAELETRREDTNKRMTLPRELRSTPTLELVPVVTATVPIDHNCQYKEGTFAYFKGLADSVMIMNGINAPKVVECLGSDGCRYRQLAKSGNDDLRQDAVMEQFFGLVNTFLRNHRDTWKRRLGVRTYKVVPFTPSAGVLEWVNGTLPLGEYLIGSMRNGGAHGRYGMGDWPFLKCREYLSNERDKRRAFLEVCKNFRPVMHYFFLERFLQPADWFKKRLAYTRSVAASSMVGYIVGLGDRHSMNILIDQATAEVVHIDLGVAFEQGLMLKTPERVPFRLTRDVIDGMGVTGVEGVFRRCCEETLSVMRTNKEALLTIIEVFIHDPLYKWALSPLKALQRQKETDDDLDTSLEEAQNDYEGNKDAARALLRVKQKLDGYEEGEMRSVHGQVQQLIQDAIDPERLCQLFPGWGAWL</sequence>